<proteinExistence type="predicted"/>
<organism evidence="2">
    <name type="scientific">uncultured Caudovirales phage</name>
    <dbReference type="NCBI Taxonomy" id="2100421"/>
    <lineage>
        <taxon>Viruses</taxon>
        <taxon>Duplodnaviria</taxon>
        <taxon>Heunggongvirae</taxon>
        <taxon>Uroviricota</taxon>
        <taxon>Caudoviricetes</taxon>
        <taxon>Peduoviridae</taxon>
        <taxon>Maltschvirus</taxon>
        <taxon>Maltschvirus maltsch</taxon>
    </lineage>
</organism>
<reference evidence="2" key="1">
    <citation type="submission" date="2020-05" db="EMBL/GenBank/DDBJ databases">
        <authorList>
            <person name="Chiriac C."/>
            <person name="Salcher M."/>
            <person name="Ghai R."/>
            <person name="Kavagutti S V."/>
        </authorList>
    </citation>
    <scope>NUCLEOTIDE SEQUENCE</scope>
</reference>
<sequence>MAIQPLATQIQAPQIQTPNPINQLGQLMALRDSQQQNQMRTMQMQDLQQKQAREEQVRNVFASGGEPDRNALYAADPTTGMAYDKFKQEQQKTSLDLSDAERKAAHEITDDYRNQMARINTTDPNVFMRDFGLLTGMIHGNEVMSKVFANTRASTEGSMKEAYAAAQAGPEAMEALKARITTDAKTFQSSLETPQARAARDEAERHNKSMEAAAMLRANKTGEQAQKPLTANQEVTLRKDMGKSRASVNQTVSLMEEVKKAVQDVRGAPGKEGATGLSGYVPSFPGSAASKADLAIANLKGKLTALGRSAAALSGAIGPMAVQEWKIVADQIAAFDQKKMTPDTLENQLGIIEAAANTAATNIQEAYETTFGDYFEARPEFALNEPVKPGKGASGGGVDTNNPLLK</sequence>
<accession>A0A6J5PIR5</accession>
<feature type="region of interest" description="Disordered" evidence="1">
    <location>
        <begin position="385"/>
        <end position="406"/>
    </location>
</feature>
<name>A0A6J5PIR5_9CAUD</name>
<dbReference type="EMBL" id="LR798390">
    <property type="protein sequence ID" value="CAB5228770.1"/>
    <property type="molecule type" value="Genomic_DNA"/>
</dbReference>
<protein>
    <submittedName>
        <fullName evidence="2">Uncharacterized protein</fullName>
    </submittedName>
</protein>
<evidence type="ECO:0000256" key="1">
    <source>
        <dbReference type="SAM" id="MobiDB-lite"/>
    </source>
</evidence>
<evidence type="ECO:0000313" key="3">
    <source>
        <dbReference type="EMBL" id="CAB4200165.1"/>
    </source>
</evidence>
<dbReference type="EMBL" id="LR797298">
    <property type="protein sequence ID" value="CAB4200165.1"/>
    <property type="molecule type" value="Genomic_DNA"/>
</dbReference>
<dbReference type="EMBL" id="LR796879">
    <property type="protein sequence ID" value="CAB4171790.1"/>
    <property type="molecule type" value="Genomic_DNA"/>
</dbReference>
<evidence type="ECO:0000313" key="2">
    <source>
        <dbReference type="EMBL" id="CAB4171790.1"/>
    </source>
</evidence>
<gene>
    <name evidence="3" type="ORF">UFOVP1345_28</name>
    <name evidence="4" type="ORF">UFOVP1542_28</name>
    <name evidence="2" type="ORF">UFOVP920_28</name>
</gene>
<evidence type="ECO:0000313" key="4">
    <source>
        <dbReference type="EMBL" id="CAB5228770.1"/>
    </source>
</evidence>